<evidence type="ECO:0000313" key="1">
    <source>
        <dbReference type="EMBL" id="MBP2472162.1"/>
    </source>
</evidence>
<keyword evidence="2" id="KW-1185">Reference proteome</keyword>
<evidence type="ECO:0008006" key="3">
    <source>
        <dbReference type="Google" id="ProtNLM"/>
    </source>
</evidence>
<dbReference type="SUPFAM" id="SSF56112">
    <property type="entry name" value="Protein kinase-like (PK-like)"/>
    <property type="match status" value="1"/>
</dbReference>
<protein>
    <recommendedName>
        <fullName evidence="3">Protein kinase domain-containing protein</fullName>
    </recommendedName>
</protein>
<proteinExistence type="predicted"/>
<dbReference type="EMBL" id="JAGIOO010000001">
    <property type="protein sequence ID" value="MBP2472162.1"/>
    <property type="molecule type" value="Genomic_DNA"/>
</dbReference>
<name>A0ABS5A6E4_9PSEU</name>
<comment type="caution">
    <text evidence="1">The sequence shown here is derived from an EMBL/GenBank/DDBJ whole genome shotgun (WGS) entry which is preliminary data.</text>
</comment>
<accession>A0ABS5A6E4</accession>
<dbReference type="InterPro" id="IPR011009">
    <property type="entry name" value="Kinase-like_dom_sf"/>
</dbReference>
<reference evidence="1 2" key="1">
    <citation type="submission" date="2021-03" db="EMBL/GenBank/DDBJ databases">
        <title>Sequencing the genomes of 1000 actinobacteria strains.</title>
        <authorList>
            <person name="Klenk H.-P."/>
        </authorList>
    </citation>
    <scope>NUCLEOTIDE SEQUENCE [LARGE SCALE GENOMIC DNA]</scope>
    <source>
        <strain evidence="1 2">DSM 44580</strain>
    </source>
</reference>
<dbReference type="Proteomes" id="UP001519363">
    <property type="component" value="Unassembled WGS sequence"/>
</dbReference>
<dbReference type="RefSeq" id="WP_086780670.1">
    <property type="nucleotide sequence ID" value="NZ_JAGIOO010000001.1"/>
</dbReference>
<dbReference type="Gene3D" id="1.10.510.10">
    <property type="entry name" value="Transferase(Phosphotransferase) domain 1"/>
    <property type="match status" value="1"/>
</dbReference>
<sequence length="408" mass="44477">MSTGTPGYLAPEVVAEVRVTGAADFYALGVTLAAVAEGRADRRLTEVLAAFTVDDPARRPGIAKATRMLRELIQRRTRESRVAVAFGAAAAVAAAAVPLWPEAPPTDQHTAQPGGRTELLFGLGDQLNSALAAELVRETPVRVLTTNYHKPSDLTKLASWRDALVADAYAQGYALHMVVADWETDDPEVPVDTEYGVGCGRAHPLSADFPRHMRTLARAFAGKADGPPLYVTVFQEIKKFACVDGAYAAEPATTAYYRALQDRYREVREEAPNARVALGWDAWQARDDDPGTGAGRSMFAHFAETLRASDFQSVLAKQPDGNVEDVRGSVRALGAYAPVMVAAYGNKRTAEVIGRDVRALFTEHSLAELTRHRLFAWNFNTVSVLTEADRPTRDFVKDVVRRVGRDPR</sequence>
<evidence type="ECO:0000313" key="2">
    <source>
        <dbReference type="Proteomes" id="UP001519363"/>
    </source>
</evidence>
<organism evidence="1 2">
    <name type="scientific">Crossiella equi</name>
    <dbReference type="NCBI Taxonomy" id="130796"/>
    <lineage>
        <taxon>Bacteria</taxon>
        <taxon>Bacillati</taxon>
        <taxon>Actinomycetota</taxon>
        <taxon>Actinomycetes</taxon>
        <taxon>Pseudonocardiales</taxon>
        <taxon>Pseudonocardiaceae</taxon>
        <taxon>Crossiella</taxon>
    </lineage>
</organism>
<gene>
    <name evidence="1" type="ORF">JOF53_001034</name>
</gene>